<dbReference type="PANTHER" id="PTHR37999">
    <property type="entry name" value="MUCIN-17"/>
    <property type="match status" value="1"/>
</dbReference>
<feature type="compositionally biased region" description="Low complexity" evidence="1">
    <location>
        <begin position="196"/>
        <end position="211"/>
    </location>
</feature>
<protein>
    <submittedName>
        <fullName evidence="5">Flocculation protein FLO11-like</fullName>
    </submittedName>
</protein>
<feature type="transmembrane region" description="Helical" evidence="2">
    <location>
        <begin position="544"/>
        <end position="570"/>
    </location>
</feature>
<feature type="compositionally biased region" description="Polar residues" evidence="1">
    <location>
        <begin position="102"/>
        <end position="126"/>
    </location>
</feature>
<keyword evidence="2" id="KW-0472">Membrane</keyword>
<feature type="compositionally biased region" description="Polar residues" evidence="1">
    <location>
        <begin position="626"/>
        <end position="636"/>
    </location>
</feature>
<feature type="compositionally biased region" description="Polar residues" evidence="1">
    <location>
        <begin position="1"/>
        <end position="15"/>
    </location>
</feature>
<name>A0A6J1VXC9_9SAUR</name>
<dbReference type="Proteomes" id="UP000504612">
    <property type="component" value="Unplaced"/>
</dbReference>
<feature type="compositionally biased region" description="Polar residues" evidence="1">
    <location>
        <begin position="134"/>
        <end position="145"/>
    </location>
</feature>
<dbReference type="PROSITE" id="PS50024">
    <property type="entry name" value="SEA"/>
    <property type="match status" value="1"/>
</dbReference>
<dbReference type="PANTHER" id="PTHR37999:SF2">
    <property type="entry name" value="MUCIN-17"/>
    <property type="match status" value="1"/>
</dbReference>
<evidence type="ECO:0000259" key="3">
    <source>
        <dbReference type="PROSITE" id="PS50024"/>
    </source>
</evidence>
<sequence length="660" mass="70897">TEATSTHSQVSSLSPAPTLETSQSTVVSSPSSLSPSHIPTLSQETSHPATSAISSSSAPHTLKTTTVSTASSAAPSPQGVSSGTNMSTSPPSPTSEHQSTTHVSSAPLSLKTSTSQEQTLHSTTLRHTVETGRVVQSSLPSSTARPETSLPSTLSTSESHTTRRTTGVPSSTPSTTEATSTHSQVSSLSPAPTLETSQSTVVSSPSSLSPSHIPMLSQETSHPATSAISSSSAPHTLKTTTVSITSSRALPPHGVSPGSPRSTSPPLSNTEQPRTNTHLPLTMNTSHEGTLQSTSLSTASATDLLPPKCWNGGFPVGDRCECLSPYVEPFCKEARNEVTVVMITATVNVFVKVEGNFTSGMAIIGSPAFRSFVARFKQQMDIFYANISGYQKIVVIRLSQGSINVEHQVVLRVPFSKYQASYEAAVEEIQAQLHSKDCTSKSTEKLCFNASDSRVTQVPLSPEDLFNTCRNNSVIQQELQPFYLARNISNQLQCVSNCSFFHPDPFRCDKGNCHIQTNGPNCYCQQSDAYWYTGRHCDQSISKVGVAVGVALGLAFLLLVILLLAALLCWQRRRSRKDPRRLDLNPSEEKWYENEPDWGARPQGLPPQSPPAQQQQPGPSASTSQEDTSPTPTQGRFQPRLDQVDTSLQAQITRPRITRL</sequence>
<dbReference type="Pfam" id="PF01390">
    <property type="entry name" value="SEA"/>
    <property type="match status" value="1"/>
</dbReference>
<feature type="compositionally biased region" description="Low complexity" evidence="1">
    <location>
        <begin position="146"/>
        <end position="183"/>
    </location>
</feature>
<accession>A0A6J1VXC9</accession>
<dbReference type="GeneID" id="113429449"/>
<gene>
    <name evidence="5" type="primary">LOC113429449</name>
</gene>
<keyword evidence="2" id="KW-0812">Transmembrane</keyword>
<feature type="region of interest" description="Disordered" evidence="1">
    <location>
        <begin position="1"/>
        <end position="297"/>
    </location>
</feature>
<dbReference type="InterPro" id="IPR053311">
    <property type="entry name" value="Mucosal_Integrity_Assoc"/>
</dbReference>
<dbReference type="AlphaFoldDB" id="A0A6J1VXC9"/>
<feature type="non-terminal residue" evidence="5">
    <location>
        <position position="1"/>
    </location>
</feature>
<feature type="compositionally biased region" description="Low complexity" evidence="1">
    <location>
        <begin position="21"/>
        <end position="101"/>
    </location>
</feature>
<dbReference type="RefSeq" id="XP_026547740.1">
    <property type="nucleotide sequence ID" value="XM_026691955.1"/>
</dbReference>
<evidence type="ECO:0000256" key="2">
    <source>
        <dbReference type="SAM" id="Phobius"/>
    </source>
</evidence>
<feature type="domain" description="SEA" evidence="3">
    <location>
        <begin position="341"/>
        <end position="462"/>
    </location>
</feature>
<dbReference type="InterPro" id="IPR000082">
    <property type="entry name" value="SEA_dom"/>
</dbReference>
<feature type="compositionally biased region" description="Low complexity" evidence="1">
    <location>
        <begin position="220"/>
        <end position="236"/>
    </location>
</feature>
<organism evidence="4 5">
    <name type="scientific">Notechis scutatus</name>
    <name type="common">mainland tiger snake</name>
    <dbReference type="NCBI Taxonomy" id="8663"/>
    <lineage>
        <taxon>Eukaryota</taxon>
        <taxon>Metazoa</taxon>
        <taxon>Chordata</taxon>
        <taxon>Craniata</taxon>
        <taxon>Vertebrata</taxon>
        <taxon>Euteleostomi</taxon>
        <taxon>Lepidosauria</taxon>
        <taxon>Squamata</taxon>
        <taxon>Bifurcata</taxon>
        <taxon>Unidentata</taxon>
        <taxon>Episquamata</taxon>
        <taxon>Toxicofera</taxon>
        <taxon>Serpentes</taxon>
        <taxon>Colubroidea</taxon>
        <taxon>Elapidae</taxon>
        <taxon>Hydrophiinae</taxon>
        <taxon>Notechis</taxon>
    </lineage>
</organism>
<evidence type="ECO:0000313" key="5">
    <source>
        <dbReference type="RefSeq" id="XP_026547740.1"/>
    </source>
</evidence>
<feature type="region of interest" description="Disordered" evidence="1">
    <location>
        <begin position="592"/>
        <end position="660"/>
    </location>
</feature>
<feature type="compositionally biased region" description="Polar residues" evidence="1">
    <location>
        <begin position="237"/>
        <end position="248"/>
    </location>
</feature>
<keyword evidence="4" id="KW-1185">Reference proteome</keyword>
<feature type="compositionally biased region" description="Polar residues" evidence="1">
    <location>
        <begin position="259"/>
        <end position="289"/>
    </location>
</feature>
<evidence type="ECO:0000256" key="1">
    <source>
        <dbReference type="SAM" id="MobiDB-lite"/>
    </source>
</evidence>
<proteinExistence type="predicted"/>
<feature type="compositionally biased region" description="Low complexity" evidence="1">
    <location>
        <begin position="611"/>
        <end position="625"/>
    </location>
</feature>
<keyword evidence="2" id="KW-1133">Transmembrane helix</keyword>
<reference evidence="5" key="1">
    <citation type="submission" date="2025-08" db="UniProtKB">
        <authorList>
            <consortium name="RefSeq"/>
        </authorList>
    </citation>
    <scope>IDENTIFICATION</scope>
</reference>
<dbReference type="KEGG" id="nss:113429449"/>
<evidence type="ECO:0000313" key="4">
    <source>
        <dbReference type="Proteomes" id="UP000504612"/>
    </source>
</evidence>